<evidence type="ECO:0000313" key="2">
    <source>
        <dbReference type="EMBL" id="KAF2400221.1"/>
    </source>
</evidence>
<dbReference type="AlphaFoldDB" id="A0A6G1HWD0"/>
<feature type="region of interest" description="Disordered" evidence="1">
    <location>
        <begin position="31"/>
        <end position="55"/>
    </location>
</feature>
<organism evidence="2 3">
    <name type="scientific">Trichodelitschia bisporula</name>
    <dbReference type="NCBI Taxonomy" id="703511"/>
    <lineage>
        <taxon>Eukaryota</taxon>
        <taxon>Fungi</taxon>
        <taxon>Dikarya</taxon>
        <taxon>Ascomycota</taxon>
        <taxon>Pezizomycotina</taxon>
        <taxon>Dothideomycetes</taxon>
        <taxon>Dothideomycetes incertae sedis</taxon>
        <taxon>Phaeotrichales</taxon>
        <taxon>Phaeotrichaceae</taxon>
        <taxon>Trichodelitschia</taxon>
    </lineage>
</organism>
<feature type="compositionally biased region" description="Pro residues" evidence="1">
    <location>
        <begin position="44"/>
        <end position="55"/>
    </location>
</feature>
<accession>A0A6G1HWD0</accession>
<sequence>MKLSQTSAEPGGQPGCSLCLPAVSYLRGAAQIPTLSPSKQPAHPNTPPIRPTISR</sequence>
<reference evidence="2" key="1">
    <citation type="journal article" date="2020" name="Stud. Mycol.">
        <title>101 Dothideomycetes genomes: a test case for predicting lifestyles and emergence of pathogens.</title>
        <authorList>
            <person name="Haridas S."/>
            <person name="Albert R."/>
            <person name="Binder M."/>
            <person name="Bloem J."/>
            <person name="Labutti K."/>
            <person name="Salamov A."/>
            <person name="Andreopoulos B."/>
            <person name="Baker S."/>
            <person name="Barry K."/>
            <person name="Bills G."/>
            <person name="Bluhm B."/>
            <person name="Cannon C."/>
            <person name="Castanera R."/>
            <person name="Culley D."/>
            <person name="Daum C."/>
            <person name="Ezra D."/>
            <person name="Gonzalez J."/>
            <person name="Henrissat B."/>
            <person name="Kuo A."/>
            <person name="Liang C."/>
            <person name="Lipzen A."/>
            <person name="Lutzoni F."/>
            <person name="Magnuson J."/>
            <person name="Mondo S."/>
            <person name="Nolan M."/>
            <person name="Ohm R."/>
            <person name="Pangilinan J."/>
            <person name="Park H.-J."/>
            <person name="Ramirez L."/>
            <person name="Alfaro M."/>
            <person name="Sun H."/>
            <person name="Tritt A."/>
            <person name="Yoshinaga Y."/>
            <person name="Zwiers L.-H."/>
            <person name="Turgeon B."/>
            <person name="Goodwin S."/>
            <person name="Spatafora J."/>
            <person name="Crous P."/>
            <person name="Grigoriev I."/>
        </authorList>
    </citation>
    <scope>NUCLEOTIDE SEQUENCE</scope>
    <source>
        <strain evidence="2">CBS 262.69</strain>
    </source>
</reference>
<gene>
    <name evidence="2" type="ORF">EJ06DRAFT_530206</name>
</gene>
<protein>
    <submittedName>
        <fullName evidence="2">Uncharacterized protein</fullName>
    </submittedName>
</protein>
<proteinExistence type="predicted"/>
<dbReference type="Proteomes" id="UP000799640">
    <property type="component" value="Unassembled WGS sequence"/>
</dbReference>
<evidence type="ECO:0000256" key="1">
    <source>
        <dbReference type="SAM" id="MobiDB-lite"/>
    </source>
</evidence>
<dbReference type="EMBL" id="ML996695">
    <property type="protein sequence ID" value="KAF2400221.1"/>
    <property type="molecule type" value="Genomic_DNA"/>
</dbReference>
<evidence type="ECO:0000313" key="3">
    <source>
        <dbReference type="Proteomes" id="UP000799640"/>
    </source>
</evidence>
<keyword evidence="3" id="KW-1185">Reference proteome</keyword>
<name>A0A6G1HWD0_9PEZI</name>